<comment type="pathway">
    <text evidence="2">Cofactor biosynthesis; tetrahydrofolate biosynthesis; 2-amino-4-hydroxy-6-hydroxymethyl-7,8-dihydropteridine diphosphate from 7,8-dihydroneopterin triphosphate: step 4/4.</text>
</comment>
<dbReference type="Proteomes" id="UP000597444">
    <property type="component" value="Unassembled WGS sequence"/>
</dbReference>
<evidence type="ECO:0000313" key="11">
    <source>
        <dbReference type="Proteomes" id="UP000597444"/>
    </source>
</evidence>
<dbReference type="PROSITE" id="PS00794">
    <property type="entry name" value="HPPK"/>
    <property type="match status" value="1"/>
</dbReference>
<dbReference type="GO" id="GO:0003848">
    <property type="term" value="F:2-amino-4-hydroxy-6-hydroxymethyldihydropteridine diphosphokinase activity"/>
    <property type="evidence" value="ECO:0007669"/>
    <property type="project" value="UniProtKB-EC"/>
</dbReference>
<name>A0A8J3IQ85_9CHLR</name>
<keyword evidence="5" id="KW-0547">Nucleotide-binding</keyword>
<dbReference type="AlphaFoldDB" id="A0A8J3IQ85"/>
<dbReference type="Pfam" id="PF01288">
    <property type="entry name" value="HPPK"/>
    <property type="match status" value="1"/>
</dbReference>
<dbReference type="InterPro" id="IPR000550">
    <property type="entry name" value="Hppk"/>
</dbReference>
<keyword evidence="4" id="KW-0808">Transferase</keyword>
<evidence type="ECO:0000256" key="2">
    <source>
        <dbReference type="ARBA" id="ARBA00005051"/>
    </source>
</evidence>
<organism evidence="10 11">
    <name type="scientific">Reticulibacter mediterranei</name>
    <dbReference type="NCBI Taxonomy" id="2778369"/>
    <lineage>
        <taxon>Bacteria</taxon>
        <taxon>Bacillati</taxon>
        <taxon>Chloroflexota</taxon>
        <taxon>Ktedonobacteria</taxon>
        <taxon>Ktedonobacterales</taxon>
        <taxon>Reticulibacteraceae</taxon>
        <taxon>Reticulibacter</taxon>
    </lineage>
</organism>
<comment type="catalytic activity">
    <reaction evidence="1">
        <text>6-hydroxymethyl-7,8-dihydropterin + ATP = (7,8-dihydropterin-6-yl)methyl diphosphate + AMP + H(+)</text>
        <dbReference type="Rhea" id="RHEA:11412"/>
        <dbReference type="ChEBI" id="CHEBI:15378"/>
        <dbReference type="ChEBI" id="CHEBI:30616"/>
        <dbReference type="ChEBI" id="CHEBI:44841"/>
        <dbReference type="ChEBI" id="CHEBI:72950"/>
        <dbReference type="ChEBI" id="CHEBI:456215"/>
        <dbReference type="EC" id="2.7.6.3"/>
    </reaction>
</comment>
<comment type="caution">
    <text evidence="10">The sequence shown here is derived from an EMBL/GenBank/DDBJ whole genome shotgun (WGS) entry which is preliminary data.</text>
</comment>
<gene>
    <name evidence="10" type="ORF">KSF_059770</name>
</gene>
<dbReference type="CDD" id="cd00483">
    <property type="entry name" value="HPPK"/>
    <property type="match status" value="1"/>
</dbReference>
<protein>
    <recommendedName>
        <fullName evidence="3">2-amino-4-hydroxy-6-hydroxymethyldihydropteridine diphosphokinase</fullName>
        <ecNumber evidence="3">2.7.6.3</ecNumber>
    </recommendedName>
</protein>
<keyword evidence="7" id="KW-0067">ATP-binding</keyword>
<dbReference type="RefSeq" id="WP_220206585.1">
    <property type="nucleotide sequence ID" value="NZ_BNJK01000001.1"/>
</dbReference>
<keyword evidence="8" id="KW-0289">Folate biosynthesis</keyword>
<evidence type="ECO:0000256" key="3">
    <source>
        <dbReference type="ARBA" id="ARBA00013253"/>
    </source>
</evidence>
<keyword evidence="11" id="KW-1185">Reference proteome</keyword>
<proteinExistence type="predicted"/>
<dbReference type="NCBIfam" id="TIGR01498">
    <property type="entry name" value="folK"/>
    <property type="match status" value="1"/>
</dbReference>
<evidence type="ECO:0000256" key="4">
    <source>
        <dbReference type="ARBA" id="ARBA00022679"/>
    </source>
</evidence>
<dbReference type="InterPro" id="IPR035907">
    <property type="entry name" value="Hppk_sf"/>
</dbReference>
<dbReference type="GO" id="GO:0046656">
    <property type="term" value="P:folic acid biosynthetic process"/>
    <property type="evidence" value="ECO:0007669"/>
    <property type="project" value="UniProtKB-KW"/>
</dbReference>
<accession>A0A8J3IQ85</accession>
<dbReference type="PANTHER" id="PTHR43071">
    <property type="entry name" value="2-AMINO-4-HYDROXY-6-HYDROXYMETHYLDIHYDROPTERIDINE PYROPHOSPHOKINASE"/>
    <property type="match status" value="1"/>
</dbReference>
<evidence type="ECO:0000256" key="8">
    <source>
        <dbReference type="ARBA" id="ARBA00022909"/>
    </source>
</evidence>
<dbReference type="SUPFAM" id="SSF55083">
    <property type="entry name" value="6-hydroxymethyl-7,8-dihydropterin pyrophosphokinase, HPPK"/>
    <property type="match status" value="1"/>
</dbReference>
<dbReference type="GO" id="GO:0016301">
    <property type="term" value="F:kinase activity"/>
    <property type="evidence" value="ECO:0007669"/>
    <property type="project" value="UniProtKB-KW"/>
</dbReference>
<dbReference type="EC" id="2.7.6.3" evidence="3"/>
<evidence type="ECO:0000259" key="9">
    <source>
        <dbReference type="PROSITE" id="PS00794"/>
    </source>
</evidence>
<dbReference type="PANTHER" id="PTHR43071:SF1">
    <property type="entry name" value="2-AMINO-4-HYDROXY-6-HYDROXYMETHYLDIHYDROPTERIDINE PYROPHOSPHOKINASE"/>
    <property type="match status" value="1"/>
</dbReference>
<sequence length="185" mass="20590">MSSDPTRSPFFPQSNQSEDTHTMYLALGSNLGDRRGNLTAALQRLGKVVKIDALSSLYETEPVGYLEQPQFLNMVCRGKTRLSAQDLLKYTQEIEIALGRQPTFRNGPRPIDIDILLYDDLQIEQEDLTIPHSRMTERAFVLAPLAEIAPELVHPISGKSIQQLLATVSQEGIEKVAGEISLNNN</sequence>
<dbReference type="Gene3D" id="3.30.70.560">
    <property type="entry name" value="7,8-Dihydro-6-hydroxymethylpterin-pyrophosphokinase HPPK"/>
    <property type="match status" value="1"/>
</dbReference>
<evidence type="ECO:0000256" key="5">
    <source>
        <dbReference type="ARBA" id="ARBA00022741"/>
    </source>
</evidence>
<dbReference type="UniPathway" id="UPA00077">
    <property type="reaction ID" value="UER00155"/>
</dbReference>
<evidence type="ECO:0000256" key="7">
    <source>
        <dbReference type="ARBA" id="ARBA00022840"/>
    </source>
</evidence>
<evidence type="ECO:0000256" key="1">
    <source>
        <dbReference type="ARBA" id="ARBA00000198"/>
    </source>
</evidence>
<dbReference type="EMBL" id="BNJK01000001">
    <property type="protein sequence ID" value="GHO95929.1"/>
    <property type="molecule type" value="Genomic_DNA"/>
</dbReference>
<dbReference type="GO" id="GO:0046654">
    <property type="term" value="P:tetrahydrofolate biosynthetic process"/>
    <property type="evidence" value="ECO:0007669"/>
    <property type="project" value="UniProtKB-UniPathway"/>
</dbReference>
<evidence type="ECO:0000313" key="10">
    <source>
        <dbReference type="EMBL" id="GHO95929.1"/>
    </source>
</evidence>
<reference evidence="10" key="1">
    <citation type="submission" date="2020-10" db="EMBL/GenBank/DDBJ databases">
        <title>Taxonomic study of unclassified bacteria belonging to the class Ktedonobacteria.</title>
        <authorList>
            <person name="Yabe S."/>
            <person name="Wang C.M."/>
            <person name="Zheng Y."/>
            <person name="Sakai Y."/>
            <person name="Cavaletti L."/>
            <person name="Monciardini P."/>
            <person name="Donadio S."/>
        </authorList>
    </citation>
    <scope>NUCLEOTIDE SEQUENCE</scope>
    <source>
        <strain evidence="10">ID150040</strain>
    </source>
</reference>
<keyword evidence="6" id="KW-0418">Kinase</keyword>
<feature type="domain" description="7,8-dihydro-6-hydroxymethylpterin-pyrophosphokinase" evidence="9">
    <location>
        <begin position="105"/>
        <end position="116"/>
    </location>
</feature>
<evidence type="ECO:0000256" key="6">
    <source>
        <dbReference type="ARBA" id="ARBA00022777"/>
    </source>
</evidence>
<dbReference type="GO" id="GO:0005524">
    <property type="term" value="F:ATP binding"/>
    <property type="evidence" value="ECO:0007669"/>
    <property type="project" value="UniProtKB-KW"/>
</dbReference>